<dbReference type="PANTHER" id="PTHR43409:SF15">
    <property type="entry name" value="PUTATIVE-RELATED"/>
    <property type="match status" value="1"/>
</dbReference>
<dbReference type="Gene3D" id="3.80.30.20">
    <property type="entry name" value="tm_1862 like domain"/>
    <property type="match status" value="1"/>
</dbReference>
<dbReference type="PROSITE" id="PS51918">
    <property type="entry name" value="RADICAL_SAM"/>
    <property type="match status" value="1"/>
</dbReference>
<feature type="domain" description="B12-binding" evidence="6">
    <location>
        <begin position="12"/>
        <end position="198"/>
    </location>
</feature>
<dbReference type="InterPro" id="IPR007197">
    <property type="entry name" value="rSAM"/>
</dbReference>
<dbReference type="GO" id="GO:0051539">
    <property type="term" value="F:4 iron, 4 sulfur cluster binding"/>
    <property type="evidence" value="ECO:0007669"/>
    <property type="project" value="UniProtKB-KW"/>
</dbReference>
<dbReference type="SFLD" id="SFLDG01123">
    <property type="entry name" value="methyltransferase_(Class_B)"/>
    <property type="match status" value="1"/>
</dbReference>
<dbReference type="AlphaFoldDB" id="A0A419EWI8"/>
<evidence type="ECO:0000256" key="5">
    <source>
        <dbReference type="ARBA" id="ARBA00023014"/>
    </source>
</evidence>
<keyword evidence="4" id="KW-0408">Iron</keyword>
<comment type="caution">
    <text evidence="8">The sequence shown here is derived from an EMBL/GenBank/DDBJ whole genome shotgun (WGS) entry which is preliminary data.</text>
</comment>
<dbReference type="SUPFAM" id="SSF102114">
    <property type="entry name" value="Radical SAM enzymes"/>
    <property type="match status" value="1"/>
</dbReference>
<dbReference type="InterPro" id="IPR023404">
    <property type="entry name" value="rSAM_horseshoe"/>
</dbReference>
<dbReference type="SFLD" id="SFLDG01082">
    <property type="entry name" value="B12-binding_domain_containing"/>
    <property type="match status" value="1"/>
</dbReference>
<dbReference type="Proteomes" id="UP000285961">
    <property type="component" value="Unassembled WGS sequence"/>
</dbReference>
<name>A0A419EWI8_9BACT</name>
<dbReference type="SFLD" id="SFLDS00029">
    <property type="entry name" value="Radical_SAM"/>
    <property type="match status" value="1"/>
</dbReference>
<dbReference type="EMBL" id="QZKI01000087">
    <property type="protein sequence ID" value="RJP69030.1"/>
    <property type="molecule type" value="Genomic_DNA"/>
</dbReference>
<keyword evidence="3" id="KW-0479">Metal-binding</keyword>
<keyword evidence="5" id="KW-0411">Iron-sulfur</keyword>
<evidence type="ECO:0000259" key="6">
    <source>
        <dbReference type="PROSITE" id="PS51332"/>
    </source>
</evidence>
<comment type="cofactor">
    <cofactor evidence="1">
        <name>[4Fe-4S] cluster</name>
        <dbReference type="ChEBI" id="CHEBI:49883"/>
    </cofactor>
</comment>
<dbReference type="GO" id="GO:0003824">
    <property type="term" value="F:catalytic activity"/>
    <property type="evidence" value="ECO:0007669"/>
    <property type="project" value="InterPro"/>
</dbReference>
<evidence type="ECO:0000256" key="3">
    <source>
        <dbReference type="ARBA" id="ARBA00022723"/>
    </source>
</evidence>
<dbReference type="InterPro" id="IPR058240">
    <property type="entry name" value="rSAM_sf"/>
</dbReference>
<dbReference type="Pfam" id="PF02310">
    <property type="entry name" value="B12-binding"/>
    <property type="match status" value="1"/>
</dbReference>
<dbReference type="SMART" id="SM00729">
    <property type="entry name" value="Elp3"/>
    <property type="match status" value="1"/>
</dbReference>
<gene>
    <name evidence="8" type="ORF">C4532_11800</name>
</gene>
<evidence type="ECO:0000313" key="8">
    <source>
        <dbReference type="EMBL" id="RJP69030.1"/>
    </source>
</evidence>
<dbReference type="GO" id="GO:0046872">
    <property type="term" value="F:metal ion binding"/>
    <property type="evidence" value="ECO:0007669"/>
    <property type="project" value="UniProtKB-KW"/>
</dbReference>
<organism evidence="8 9">
    <name type="scientific">Candidatus Abyssobacteria bacterium SURF_17</name>
    <dbReference type="NCBI Taxonomy" id="2093361"/>
    <lineage>
        <taxon>Bacteria</taxon>
        <taxon>Pseudomonadati</taxon>
        <taxon>Candidatus Hydrogenedentota</taxon>
        <taxon>Candidatus Abyssobacteria</taxon>
    </lineage>
</organism>
<proteinExistence type="predicted"/>
<dbReference type="PANTHER" id="PTHR43409">
    <property type="entry name" value="ANAEROBIC MAGNESIUM-PROTOPORPHYRIN IX MONOMETHYL ESTER CYCLASE-RELATED"/>
    <property type="match status" value="1"/>
</dbReference>
<evidence type="ECO:0000256" key="1">
    <source>
        <dbReference type="ARBA" id="ARBA00001966"/>
    </source>
</evidence>
<dbReference type="InterPro" id="IPR051198">
    <property type="entry name" value="BchE-like"/>
</dbReference>
<dbReference type="GO" id="GO:0031419">
    <property type="term" value="F:cobalamin binding"/>
    <property type="evidence" value="ECO:0007669"/>
    <property type="project" value="InterPro"/>
</dbReference>
<dbReference type="InterPro" id="IPR036724">
    <property type="entry name" value="Cobalamin-bd_sf"/>
</dbReference>
<feature type="domain" description="Radical SAM core" evidence="7">
    <location>
        <begin position="212"/>
        <end position="441"/>
    </location>
</feature>
<evidence type="ECO:0000256" key="2">
    <source>
        <dbReference type="ARBA" id="ARBA00022691"/>
    </source>
</evidence>
<dbReference type="Gene3D" id="3.40.50.280">
    <property type="entry name" value="Cobalamin-binding domain"/>
    <property type="match status" value="1"/>
</dbReference>
<evidence type="ECO:0000313" key="9">
    <source>
        <dbReference type="Proteomes" id="UP000285961"/>
    </source>
</evidence>
<dbReference type="InterPro" id="IPR006158">
    <property type="entry name" value="Cobalamin-bd"/>
</dbReference>
<dbReference type="InterPro" id="IPR006638">
    <property type="entry name" value="Elp3/MiaA/NifB-like_rSAM"/>
</dbReference>
<sequence>MSLCYDLPDMIRRALLIAPYIHDFSAYDLWLKPLGLLYVAAAAEAAGYEASVINCLDRLHPAATAIRGPNRARTEPGGKGKFSYETIARPECLKQVPRKFKRYGIPIEAFRHELSSGTRPDAIGITSMMTYWYGGVAETVAIVREVFPETPIVLGGVYATLCPEHAREHVGADAVLTGPGEKAFVEFLRHEVGGSNGSQTRPDNLRPAYHLLRNLDSVSMLTSYGCPYSCAYCASRLLRRTFVQRPVGEVVDEIAYYVEQLRTDDIAFYDDALLANPEAHIKPILREVIRRGLNVRFHAPNGLHANMIDCELALLMRAAGFATVRLSLESVTREFLTDSCDKVTLEGFKGAVANLSSAGYPPGAIEAYVMMGVPGQRLGDVEQAMHFAHKVGALVRLADFSPIPGTKCFDTAVQTYDLNPGEPLLQNSSVLPHLVPGMWGEHQRLKMRARELNSRLIRRETAPMS</sequence>
<evidence type="ECO:0000256" key="4">
    <source>
        <dbReference type="ARBA" id="ARBA00023004"/>
    </source>
</evidence>
<reference evidence="8 9" key="1">
    <citation type="journal article" date="2017" name="ISME J.">
        <title>Energy and carbon metabolisms in a deep terrestrial subsurface fluid microbial community.</title>
        <authorList>
            <person name="Momper L."/>
            <person name="Jungbluth S.P."/>
            <person name="Lee M.D."/>
            <person name="Amend J.P."/>
        </authorList>
    </citation>
    <scope>NUCLEOTIDE SEQUENCE [LARGE SCALE GENOMIC DNA]</scope>
    <source>
        <strain evidence="8">SURF_17</strain>
    </source>
</reference>
<evidence type="ECO:0000259" key="7">
    <source>
        <dbReference type="PROSITE" id="PS51918"/>
    </source>
</evidence>
<keyword evidence="2" id="KW-0949">S-adenosyl-L-methionine</keyword>
<accession>A0A419EWI8</accession>
<dbReference type="PROSITE" id="PS51332">
    <property type="entry name" value="B12_BINDING"/>
    <property type="match status" value="1"/>
</dbReference>
<dbReference type="InterPro" id="IPR034466">
    <property type="entry name" value="Methyltransferase_Class_B"/>
</dbReference>
<dbReference type="Pfam" id="PF04055">
    <property type="entry name" value="Radical_SAM"/>
    <property type="match status" value="1"/>
</dbReference>
<dbReference type="GO" id="GO:0005829">
    <property type="term" value="C:cytosol"/>
    <property type="evidence" value="ECO:0007669"/>
    <property type="project" value="TreeGrafter"/>
</dbReference>
<dbReference type="SUPFAM" id="SSF52242">
    <property type="entry name" value="Cobalamin (vitamin B12)-binding domain"/>
    <property type="match status" value="1"/>
</dbReference>
<protein>
    <submittedName>
        <fullName evidence="8">Radical SAM protein</fullName>
    </submittedName>
</protein>